<comment type="similarity">
    <text evidence="7">Belongs to the binding-protein-dependent transport system permease family.</text>
</comment>
<dbReference type="PANTHER" id="PTHR43386:SF1">
    <property type="entry name" value="D,D-DIPEPTIDE TRANSPORT SYSTEM PERMEASE PROTEIN DDPC-RELATED"/>
    <property type="match status" value="1"/>
</dbReference>
<dbReference type="SUPFAM" id="SSF161098">
    <property type="entry name" value="MetI-like"/>
    <property type="match status" value="1"/>
</dbReference>
<name>A0A9D2ZRR1_9CORY</name>
<dbReference type="CDD" id="cd06261">
    <property type="entry name" value="TM_PBP2"/>
    <property type="match status" value="1"/>
</dbReference>
<keyword evidence="3" id="KW-1003">Cell membrane</keyword>
<dbReference type="AlphaFoldDB" id="A0A9D2ZRR1"/>
<feature type="transmembrane region" description="Helical" evidence="7">
    <location>
        <begin position="137"/>
        <end position="160"/>
    </location>
</feature>
<evidence type="ECO:0000256" key="5">
    <source>
        <dbReference type="ARBA" id="ARBA00022989"/>
    </source>
</evidence>
<evidence type="ECO:0000256" key="6">
    <source>
        <dbReference type="ARBA" id="ARBA00023136"/>
    </source>
</evidence>
<feature type="domain" description="ABC transmembrane type-1" evidence="8">
    <location>
        <begin position="90"/>
        <end position="291"/>
    </location>
</feature>
<dbReference type="Proteomes" id="UP000823907">
    <property type="component" value="Unassembled WGS sequence"/>
</dbReference>
<gene>
    <name evidence="9" type="ORF">H9907_08510</name>
</gene>
<dbReference type="PROSITE" id="PS50928">
    <property type="entry name" value="ABC_TM1"/>
    <property type="match status" value="1"/>
</dbReference>
<keyword evidence="5 7" id="KW-1133">Transmembrane helix</keyword>
<dbReference type="Gene3D" id="1.10.3720.10">
    <property type="entry name" value="MetI-like"/>
    <property type="match status" value="1"/>
</dbReference>
<sequence length="302" mass="31451">MTTKLTSRSSLRSRLTGRNLPRPRKAGWGAVASGIIVVIALAWALVPGLFASGDPVNSGSTAPLLPPSTEHWFGTDAVGRDLYTRVVWGTRQSLLGALVAVLLGMIIGTLLGVIAGSSRARRGSSAGDGKGSWVDTLIMRIVDVLLAIPALLLSLSVIIVLGYGSINAAIAVGVTNVAMFARLARSEVLGVASSDYVEAAYASGGTRASVLWNHVLPNSLTPVLALAALQFGSAILQLSTLGFLGYGAPPPTPEWGLIIAEGRDFIATSWWLTVLPGLAIVLVVLATNHLSTVLRDREGARS</sequence>
<comment type="caution">
    <text evidence="9">The sequence shown here is derived from an EMBL/GenBank/DDBJ whole genome shotgun (WGS) entry which is preliminary data.</text>
</comment>
<organism evidence="9 10">
    <name type="scientific">Candidatus Corynebacterium intestinavium</name>
    <dbReference type="NCBI Taxonomy" id="2838531"/>
    <lineage>
        <taxon>Bacteria</taxon>
        <taxon>Bacillati</taxon>
        <taxon>Actinomycetota</taxon>
        <taxon>Actinomycetes</taxon>
        <taxon>Mycobacteriales</taxon>
        <taxon>Corynebacteriaceae</taxon>
        <taxon>Corynebacterium</taxon>
    </lineage>
</organism>
<accession>A0A9D2ZRR1</accession>
<keyword evidence="6 7" id="KW-0472">Membrane</keyword>
<proteinExistence type="inferred from homology"/>
<evidence type="ECO:0000256" key="2">
    <source>
        <dbReference type="ARBA" id="ARBA00022448"/>
    </source>
</evidence>
<protein>
    <submittedName>
        <fullName evidence="9">ABC transporter permease</fullName>
    </submittedName>
</protein>
<dbReference type="EMBL" id="DWUR01000143">
    <property type="protein sequence ID" value="HJD50108.1"/>
    <property type="molecule type" value="Genomic_DNA"/>
</dbReference>
<dbReference type="InterPro" id="IPR035906">
    <property type="entry name" value="MetI-like_sf"/>
</dbReference>
<evidence type="ECO:0000313" key="10">
    <source>
        <dbReference type="Proteomes" id="UP000823907"/>
    </source>
</evidence>
<feature type="transmembrane region" description="Helical" evidence="7">
    <location>
        <begin position="26"/>
        <end position="46"/>
    </location>
</feature>
<evidence type="ECO:0000256" key="3">
    <source>
        <dbReference type="ARBA" id="ARBA00022475"/>
    </source>
</evidence>
<evidence type="ECO:0000256" key="1">
    <source>
        <dbReference type="ARBA" id="ARBA00004651"/>
    </source>
</evidence>
<dbReference type="Pfam" id="PF00528">
    <property type="entry name" value="BPD_transp_1"/>
    <property type="match status" value="1"/>
</dbReference>
<reference evidence="9" key="2">
    <citation type="submission" date="2021-04" db="EMBL/GenBank/DDBJ databases">
        <authorList>
            <person name="Gilroy R."/>
        </authorList>
    </citation>
    <scope>NUCLEOTIDE SEQUENCE</scope>
    <source>
        <strain evidence="9">5925</strain>
    </source>
</reference>
<reference evidence="9" key="1">
    <citation type="journal article" date="2021" name="PeerJ">
        <title>Extensive microbial diversity within the chicken gut microbiome revealed by metagenomics and culture.</title>
        <authorList>
            <person name="Gilroy R."/>
            <person name="Ravi A."/>
            <person name="Getino M."/>
            <person name="Pursley I."/>
            <person name="Horton D.L."/>
            <person name="Alikhan N.F."/>
            <person name="Baker D."/>
            <person name="Gharbi K."/>
            <person name="Hall N."/>
            <person name="Watson M."/>
            <person name="Adriaenssens E.M."/>
            <person name="Foster-Nyarko E."/>
            <person name="Jarju S."/>
            <person name="Secka A."/>
            <person name="Antonio M."/>
            <person name="Oren A."/>
            <person name="Chaudhuri R.R."/>
            <person name="La Ragione R."/>
            <person name="Hildebrand F."/>
            <person name="Pallen M.J."/>
        </authorList>
    </citation>
    <scope>NUCLEOTIDE SEQUENCE</scope>
    <source>
        <strain evidence="9">5925</strain>
    </source>
</reference>
<keyword evidence="2 7" id="KW-0813">Transport</keyword>
<evidence type="ECO:0000256" key="7">
    <source>
        <dbReference type="RuleBase" id="RU363032"/>
    </source>
</evidence>
<dbReference type="InterPro" id="IPR050366">
    <property type="entry name" value="BP-dependent_transpt_permease"/>
</dbReference>
<feature type="transmembrane region" description="Helical" evidence="7">
    <location>
        <begin position="268"/>
        <end position="287"/>
    </location>
</feature>
<evidence type="ECO:0000313" key="9">
    <source>
        <dbReference type="EMBL" id="HJD50108.1"/>
    </source>
</evidence>
<dbReference type="InterPro" id="IPR000515">
    <property type="entry name" value="MetI-like"/>
</dbReference>
<keyword evidence="4 7" id="KW-0812">Transmembrane</keyword>
<evidence type="ECO:0000259" key="8">
    <source>
        <dbReference type="PROSITE" id="PS50928"/>
    </source>
</evidence>
<comment type="subcellular location">
    <subcellularLocation>
        <location evidence="1 7">Cell membrane</location>
        <topology evidence="1 7">Multi-pass membrane protein</topology>
    </subcellularLocation>
</comment>
<dbReference type="GO" id="GO:0005886">
    <property type="term" value="C:plasma membrane"/>
    <property type="evidence" value="ECO:0007669"/>
    <property type="project" value="UniProtKB-SubCell"/>
</dbReference>
<dbReference type="PANTHER" id="PTHR43386">
    <property type="entry name" value="OLIGOPEPTIDE TRANSPORT SYSTEM PERMEASE PROTEIN APPC"/>
    <property type="match status" value="1"/>
</dbReference>
<dbReference type="GO" id="GO:0071916">
    <property type="term" value="F:dipeptide transmembrane transporter activity"/>
    <property type="evidence" value="ECO:0007669"/>
    <property type="project" value="TreeGrafter"/>
</dbReference>
<feature type="transmembrane region" description="Helical" evidence="7">
    <location>
        <begin position="94"/>
        <end position="116"/>
    </location>
</feature>
<evidence type="ECO:0000256" key="4">
    <source>
        <dbReference type="ARBA" id="ARBA00022692"/>
    </source>
</evidence>